<dbReference type="AlphaFoldDB" id="A0A7R9VUZ1"/>
<evidence type="ECO:0000256" key="3">
    <source>
        <dbReference type="SAM" id="MobiDB-lite"/>
    </source>
</evidence>
<dbReference type="PROSITE" id="PS50102">
    <property type="entry name" value="RRM"/>
    <property type="match status" value="1"/>
</dbReference>
<name>A0A7R9VUZ1_9CHLO</name>
<reference evidence="5" key="1">
    <citation type="submission" date="2021-01" db="EMBL/GenBank/DDBJ databases">
        <authorList>
            <person name="Corre E."/>
            <person name="Pelletier E."/>
            <person name="Niang G."/>
            <person name="Scheremetjew M."/>
            <person name="Finn R."/>
            <person name="Kale V."/>
            <person name="Holt S."/>
            <person name="Cochrane G."/>
            <person name="Meng A."/>
            <person name="Brown T."/>
            <person name="Cohen L."/>
        </authorList>
    </citation>
    <scope>NUCLEOTIDE SEQUENCE</scope>
    <source>
        <strain evidence="5">CCMP219</strain>
    </source>
</reference>
<dbReference type="SUPFAM" id="SSF54928">
    <property type="entry name" value="RNA-binding domain, RBD"/>
    <property type="match status" value="1"/>
</dbReference>
<evidence type="ECO:0000259" key="4">
    <source>
        <dbReference type="PROSITE" id="PS50102"/>
    </source>
</evidence>
<feature type="region of interest" description="Disordered" evidence="3">
    <location>
        <begin position="398"/>
        <end position="424"/>
    </location>
</feature>
<dbReference type="EMBL" id="HBEC01039637">
    <property type="protein sequence ID" value="CAD8306122.1"/>
    <property type="molecule type" value="Transcribed_RNA"/>
</dbReference>
<keyword evidence="1 2" id="KW-0694">RNA-binding</keyword>
<dbReference type="InterPro" id="IPR035979">
    <property type="entry name" value="RBD_domain_sf"/>
</dbReference>
<dbReference type="Gene3D" id="3.30.70.330">
    <property type="match status" value="1"/>
</dbReference>
<dbReference type="InterPro" id="IPR052462">
    <property type="entry name" value="SLIRP/GR-RBP-like"/>
</dbReference>
<organism evidence="5">
    <name type="scientific">Chlamydomonas euryale</name>
    <dbReference type="NCBI Taxonomy" id="1486919"/>
    <lineage>
        <taxon>Eukaryota</taxon>
        <taxon>Viridiplantae</taxon>
        <taxon>Chlorophyta</taxon>
        <taxon>core chlorophytes</taxon>
        <taxon>Chlorophyceae</taxon>
        <taxon>CS clade</taxon>
        <taxon>Chlamydomonadales</taxon>
        <taxon>Chlamydomonadaceae</taxon>
        <taxon>Chlamydomonas</taxon>
    </lineage>
</organism>
<feature type="domain" description="RRM" evidence="4">
    <location>
        <begin position="134"/>
        <end position="220"/>
    </location>
</feature>
<gene>
    <name evidence="5" type="ORF">CEUR00632_LOCUS18434</name>
</gene>
<dbReference type="SMART" id="SM00360">
    <property type="entry name" value="RRM"/>
    <property type="match status" value="1"/>
</dbReference>
<evidence type="ECO:0000313" key="5">
    <source>
        <dbReference type="EMBL" id="CAD8306122.1"/>
    </source>
</evidence>
<dbReference type="GO" id="GO:0003723">
    <property type="term" value="F:RNA binding"/>
    <property type="evidence" value="ECO:0007669"/>
    <property type="project" value="UniProtKB-UniRule"/>
</dbReference>
<accession>A0A7R9VUZ1</accession>
<dbReference type="Pfam" id="PF00076">
    <property type="entry name" value="RRM_1"/>
    <property type="match status" value="1"/>
</dbReference>
<protein>
    <recommendedName>
        <fullName evidence="4">RRM domain-containing protein</fullName>
    </recommendedName>
</protein>
<dbReference type="InterPro" id="IPR012677">
    <property type="entry name" value="Nucleotide-bd_a/b_plait_sf"/>
</dbReference>
<proteinExistence type="predicted"/>
<dbReference type="PANTHER" id="PTHR48027">
    <property type="entry name" value="HETEROGENEOUS NUCLEAR RIBONUCLEOPROTEIN 87F-RELATED"/>
    <property type="match status" value="1"/>
</dbReference>
<evidence type="ECO:0000256" key="1">
    <source>
        <dbReference type="ARBA" id="ARBA00022884"/>
    </source>
</evidence>
<dbReference type="InterPro" id="IPR000504">
    <property type="entry name" value="RRM_dom"/>
</dbReference>
<sequence>MTYANVRTISDQPASSSTDEVLNMLQNYCIQQDLRSRRPSASSTAAVGGGEMAYNRDVSLPNSFHTASMSNPIPAAPAAVSMGSTASLMSLSHPLLTAQSMPIAMSTMMHAPLVPASDAPPQDRIPSECAPDAIKLFIGNIPKCYSVRQLLPHFETIGRVSVLIVCLDKCTNQSKGSGFVWYTTRALALRAIEELDGKLVLPDPTAKQPPLPLVVRRARQPRRGDAQGGTTPACRWPVDCRQASYIAHQPQIRGSRRTDAAGMQAHTILRNQPYKPLDQGSQLSSGGSFPGMPTAAEVQLAMWHQQQAQQLLYQQQHQEVASMLYPQAQHWTAMGQNHDVMVPDGNQLWVPSPAQGAQMPTFGYPGDPWHLMVHAPYSTPYAKHAAASASMAGMQPARYASRHPSVPAARGNGGSGAAHCPSSS</sequence>
<evidence type="ECO:0000256" key="2">
    <source>
        <dbReference type="PROSITE-ProRule" id="PRU00176"/>
    </source>
</evidence>